<dbReference type="Proteomes" id="UP000000814">
    <property type="component" value="Chromosome"/>
</dbReference>
<gene>
    <name evidence="1" type="ordered locus">CA_C1068</name>
</gene>
<dbReference type="RefSeq" id="WP_010964384.1">
    <property type="nucleotide sequence ID" value="NC_003030.1"/>
</dbReference>
<dbReference type="InterPro" id="IPR011989">
    <property type="entry name" value="ARM-like"/>
</dbReference>
<dbReference type="OrthoDB" id="2083649at2"/>
<dbReference type="HOGENOM" id="CLU_164586_0_0_9"/>
<dbReference type="GeneID" id="44997581"/>
<dbReference type="STRING" id="272562.CA_C1068"/>
<reference evidence="1 2" key="1">
    <citation type="journal article" date="2001" name="J. Bacteriol.">
        <title>Genome sequence and comparative analysis of the solvent-producing bacterium Clostridium acetobutylicum.</title>
        <authorList>
            <person name="Nolling J."/>
            <person name="Breton G."/>
            <person name="Omelchenko M.V."/>
            <person name="Makarova K.S."/>
            <person name="Zeng Q."/>
            <person name="Gibson R."/>
            <person name="Lee H.M."/>
            <person name="Dubois J."/>
            <person name="Qiu D."/>
            <person name="Hitti J."/>
            <person name="Wolf Y.I."/>
            <person name="Tatusov R.L."/>
            <person name="Sabathe F."/>
            <person name="Doucette-Stamm L."/>
            <person name="Soucaille P."/>
            <person name="Daly M.J."/>
            <person name="Bennett G.N."/>
            <person name="Koonin E.V."/>
            <person name="Smith D.R."/>
        </authorList>
    </citation>
    <scope>NUCLEOTIDE SEQUENCE [LARGE SCALE GENOMIC DNA]</scope>
    <source>
        <strain evidence="2">ATCC 824 / DSM 792 / JCM 1419 / LMG 5710 / VKM B-1787</strain>
    </source>
</reference>
<evidence type="ECO:0000313" key="1">
    <source>
        <dbReference type="EMBL" id="AAK79043.1"/>
    </source>
</evidence>
<evidence type="ECO:0008006" key="3">
    <source>
        <dbReference type="Google" id="ProtNLM"/>
    </source>
</evidence>
<dbReference type="eggNOG" id="COG1413">
    <property type="taxonomic scope" value="Bacteria"/>
</dbReference>
<dbReference type="Gene3D" id="1.25.10.10">
    <property type="entry name" value="Leucine-rich Repeat Variant"/>
    <property type="match status" value="1"/>
</dbReference>
<organism evidence="1 2">
    <name type="scientific">Clostridium acetobutylicum (strain ATCC 824 / DSM 792 / JCM 1419 / IAM 19013 / LMG 5710 / NBRC 13948 / NRRL B-527 / VKM B-1787 / 2291 / W)</name>
    <dbReference type="NCBI Taxonomy" id="272562"/>
    <lineage>
        <taxon>Bacteria</taxon>
        <taxon>Bacillati</taxon>
        <taxon>Bacillota</taxon>
        <taxon>Clostridia</taxon>
        <taxon>Eubacteriales</taxon>
        <taxon>Clostridiaceae</taxon>
        <taxon>Clostridium</taxon>
    </lineage>
</organism>
<dbReference type="PIR" id="H97031">
    <property type="entry name" value="H97031"/>
</dbReference>
<dbReference type="PATRIC" id="fig|272562.8.peg.1279"/>
<dbReference type="EMBL" id="AE001437">
    <property type="protein sequence ID" value="AAK79043.1"/>
    <property type="molecule type" value="Genomic_DNA"/>
</dbReference>
<keyword evidence="2" id="KW-1185">Reference proteome</keyword>
<name>Q97K52_CLOAB</name>
<protein>
    <recommendedName>
        <fullName evidence="3">HEAT repeat domain-containing protein</fullName>
    </recommendedName>
</protein>
<accession>Q97K52</accession>
<evidence type="ECO:0000313" key="2">
    <source>
        <dbReference type="Proteomes" id="UP000000814"/>
    </source>
</evidence>
<dbReference type="Pfam" id="PF13646">
    <property type="entry name" value="HEAT_2"/>
    <property type="match status" value="1"/>
</dbReference>
<sequence>MLEELEDMNCFTKDMYKFLDYLSEDEEYEVRVKVSEILVLSNDVEGDNILIKLLKDKEELVRVNACDSLCNSSSNDVIYHLKDRILKDKSSLVKG</sequence>
<dbReference type="SUPFAM" id="SSF48371">
    <property type="entry name" value="ARM repeat"/>
    <property type="match status" value="1"/>
</dbReference>
<dbReference type="AlphaFoldDB" id="Q97K52"/>
<dbReference type="InterPro" id="IPR016024">
    <property type="entry name" value="ARM-type_fold"/>
</dbReference>
<proteinExistence type="predicted"/>
<dbReference type="KEGG" id="cac:CA_C1068"/>